<proteinExistence type="predicted"/>
<dbReference type="EMBL" id="JBBPBM010000016">
    <property type="protein sequence ID" value="KAK8557775.1"/>
    <property type="molecule type" value="Genomic_DNA"/>
</dbReference>
<keyword evidence="2" id="KW-1185">Reference proteome</keyword>
<comment type="caution">
    <text evidence="1">The sequence shown here is derived from an EMBL/GenBank/DDBJ whole genome shotgun (WGS) entry which is preliminary data.</text>
</comment>
<sequence length="106" mass="12448">MANQEQAATSTMKDKLQKPQSELKLLQEHMKKEMAQWDHERSSFNHLAMERSKEWTKKMVIHVLTLAHQAEKLEPFLATPKTEEEHHAKKLVKDIMDVGNRAEKFL</sequence>
<organism evidence="1 2">
    <name type="scientific">Hibiscus sabdariffa</name>
    <name type="common">roselle</name>
    <dbReference type="NCBI Taxonomy" id="183260"/>
    <lineage>
        <taxon>Eukaryota</taxon>
        <taxon>Viridiplantae</taxon>
        <taxon>Streptophyta</taxon>
        <taxon>Embryophyta</taxon>
        <taxon>Tracheophyta</taxon>
        <taxon>Spermatophyta</taxon>
        <taxon>Magnoliopsida</taxon>
        <taxon>eudicotyledons</taxon>
        <taxon>Gunneridae</taxon>
        <taxon>Pentapetalae</taxon>
        <taxon>rosids</taxon>
        <taxon>malvids</taxon>
        <taxon>Malvales</taxon>
        <taxon>Malvaceae</taxon>
        <taxon>Malvoideae</taxon>
        <taxon>Hibiscus</taxon>
    </lineage>
</organism>
<reference evidence="1 2" key="1">
    <citation type="journal article" date="2024" name="G3 (Bethesda)">
        <title>Genome assembly of Hibiscus sabdariffa L. provides insights into metabolisms of medicinal natural products.</title>
        <authorList>
            <person name="Kim T."/>
        </authorList>
    </citation>
    <scope>NUCLEOTIDE SEQUENCE [LARGE SCALE GENOMIC DNA]</scope>
    <source>
        <strain evidence="1">TK-2024</strain>
        <tissue evidence="1">Old leaves</tissue>
    </source>
</reference>
<name>A0ABR2ECF5_9ROSI</name>
<evidence type="ECO:0000313" key="1">
    <source>
        <dbReference type="EMBL" id="KAK8557775.1"/>
    </source>
</evidence>
<accession>A0ABR2ECF5</accession>
<evidence type="ECO:0000313" key="2">
    <source>
        <dbReference type="Proteomes" id="UP001472677"/>
    </source>
</evidence>
<protein>
    <submittedName>
        <fullName evidence="1">Uncharacterized protein</fullName>
    </submittedName>
</protein>
<dbReference type="Proteomes" id="UP001472677">
    <property type="component" value="Unassembled WGS sequence"/>
</dbReference>
<gene>
    <name evidence="1" type="ORF">V6N12_009999</name>
</gene>